<gene>
    <name evidence="2" type="ORF">SAMN05216548_10465</name>
</gene>
<protein>
    <submittedName>
        <fullName evidence="2">Cholesterol transport system auxiliary component</fullName>
    </submittedName>
</protein>
<name>A0A1H9FBK5_9HYPH</name>
<dbReference type="STRING" id="1855383.SAMN05216548_10465"/>
<evidence type="ECO:0000259" key="1">
    <source>
        <dbReference type="Pfam" id="PF03886"/>
    </source>
</evidence>
<evidence type="ECO:0000313" key="2">
    <source>
        <dbReference type="EMBL" id="SEQ35310.1"/>
    </source>
</evidence>
<proteinExistence type="predicted"/>
<keyword evidence="3" id="KW-1185">Reference proteome</keyword>
<accession>A0A1H9FBK5</accession>
<dbReference type="Proteomes" id="UP000199647">
    <property type="component" value="Unassembled WGS sequence"/>
</dbReference>
<dbReference type="Gene3D" id="3.40.50.10610">
    <property type="entry name" value="ABC-type transport auxiliary lipoprotein component"/>
    <property type="match status" value="1"/>
</dbReference>
<dbReference type="InterPro" id="IPR005586">
    <property type="entry name" value="ABC_trans_aux"/>
</dbReference>
<organism evidence="2 3">
    <name type="scientific">Faunimonas pinastri</name>
    <dbReference type="NCBI Taxonomy" id="1855383"/>
    <lineage>
        <taxon>Bacteria</taxon>
        <taxon>Pseudomonadati</taxon>
        <taxon>Pseudomonadota</taxon>
        <taxon>Alphaproteobacteria</taxon>
        <taxon>Hyphomicrobiales</taxon>
        <taxon>Afifellaceae</taxon>
        <taxon>Faunimonas</taxon>
    </lineage>
</organism>
<dbReference type="Pfam" id="PF03886">
    <property type="entry name" value="ABC_trans_aux"/>
    <property type="match status" value="1"/>
</dbReference>
<dbReference type="SUPFAM" id="SSF159594">
    <property type="entry name" value="XCC0632-like"/>
    <property type="match status" value="1"/>
</dbReference>
<dbReference type="PROSITE" id="PS51257">
    <property type="entry name" value="PROKAR_LIPOPROTEIN"/>
    <property type="match status" value="1"/>
</dbReference>
<evidence type="ECO:0000313" key="3">
    <source>
        <dbReference type="Proteomes" id="UP000199647"/>
    </source>
</evidence>
<reference evidence="2 3" key="1">
    <citation type="submission" date="2016-10" db="EMBL/GenBank/DDBJ databases">
        <authorList>
            <person name="de Groot N.N."/>
        </authorList>
    </citation>
    <scope>NUCLEOTIDE SEQUENCE [LARGE SCALE GENOMIC DNA]</scope>
    <source>
        <strain evidence="2 3">A52C2</strain>
    </source>
</reference>
<sequence>MLTRTSTTKRLLPRAALRAAILALAASLGACSLIIPPKPSSIYDLKAPPAFTVRGTSSAQLLVPTPTTLKSLDNNRIAARPTEQEYAYLPQANWVDSLPRLLQTRLSETLQNTGRVHAAAVPGQGLLIDYQIIVDIRAFELTREGAVADLDVKLMNDKTGRVVSSREFRAVAPVQGRAAEAVVAGLDQSMASVFEQITNWVIGQT</sequence>
<dbReference type="AlphaFoldDB" id="A0A1H9FBK5"/>
<dbReference type="EMBL" id="FOFG01000004">
    <property type="protein sequence ID" value="SEQ35310.1"/>
    <property type="molecule type" value="Genomic_DNA"/>
</dbReference>
<dbReference type="RefSeq" id="WP_177176760.1">
    <property type="nucleotide sequence ID" value="NZ_FOFG01000004.1"/>
</dbReference>
<feature type="domain" description="ABC-type transport auxiliary lipoprotein component" evidence="1">
    <location>
        <begin position="43"/>
        <end position="197"/>
    </location>
</feature>